<evidence type="ECO:0000313" key="1">
    <source>
        <dbReference type="EMBL" id="KAL3326364.1"/>
    </source>
</evidence>
<protein>
    <submittedName>
        <fullName evidence="1">Uncharacterized protein</fullName>
    </submittedName>
</protein>
<sequence length="104" mass="12492">ARLLSKMLRQRFPSNIIPPSLYLPVTSHATPLLQLPLTLSNYSSVFSFLFFMFQIFRRSSIYSDKRKLKHFFFRQKFVIVSYKCDKCLLIERKKMKAMDRRCCQ</sequence>
<dbReference type="Proteomes" id="UP001627284">
    <property type="component" value="Unassembled WGS sequence"/>
</dbReference>
<name>A0ABD2R3R0_9SOLN</name>
<reference evidence="1 2" key="1">
    <citation type="submission" date="2024-05" db="EMBL/GenBank/DDBJ databases">
        <title>De novo assembly of an allotetraploid wild potato.</title>
        <authorList>
            <person name="Hosaka A.J."/>
        </authorList>
    </citation>
    <scope>NUCLEOTIDE SEQUENCE [LARGE SCALE GENOMIC DNA]</scope>
    <source>
        <tissue evidence="1">Young leaves</tissue>
    </source>
</reference>
<dbReference type="AlphaFoldDB" id="A0ABD2R3R0"/>
<comment type="caution">
    <text evidence="1">The sequence shown here is derived from an EMBL/GenBank/DDBJ whole genome shotgun (WGS) entry which is preliminary data.</text>
</comment>
<dbReference type="EMBL" id="JBJKTR010000022">
    <property type="protein sequence ID" value="KAL3326364.1"/>
    <property type="molecule type" value="Genomic_DNA"/>
</dbReference>
<accession>A0ABD2R3R0</accession>
<gene>
    <name evidence="1" type="ORF">AABB24_037176</name>
</gene>
<proteinExistence type="predicted"/>
<organism evidence="1 2">
    <name type="scientific">Solanum stoloniferum</name>
    <dbReference type="NCBI Taxonomy" id="62892"/>
    <lineage>
        <taxon>Eukaryota</taxon>
        <taxon>Viridiplantae</taxon>
        <taxon>Streptophyta</taxon>
        <taxon>Embryophyta</taxon>
        <taxon>Tracheophyta</taxon>
        <taxon>Spermatophyta</taxon>
        <taxon>Magnoliopsida</taxon>
        <taxon>eudicotyledons</taxon>
        <taxon>Gunneridae</taxon>
        <taxon>Pentapetalae</taxon>
        <taxon>asterids</taxon>
        <taxon>lamiids</taxon>
        <taxon>Solanales</taxon>
        <taxon>Solanaceae</taxon>
        <taxon>Solanoideae</taxon>
        <taxon>Solaneae</taxon>
        <taxon>Solanum</taxon>
    </lineage>
</organism>
<keyword evidence="2" id="KW-1185">Reference proteome</keyword>
<evidence type="ECO:0000313" key="2">
    <source>
        <dbReference type="Proteomes" id="UP001627284"/>
    </source>
</evidence>
<feature type="non-terminal residue" evidence="1">
    <location>
        <position position="1"/>
    </location>
</feature>